<dbReference type="GO" id="GO:0015074">
    <property type="term" value="P:DNA integration"/>
    <property type="evidence" value="ECO:0007669"/>
    <property type="project" value="InterPro"/>
</dbReference>
<feature type="domain" description="Integrase catalytic" evidence="2">
    <location>
        <begin position="1"/>
        <end position="108"/>
    </location>
</feature>
<dbReference type="InterPro" id="IPR016197">
    <property type="entry name" value="Chromo-like_dom_sf"/>
</dbReference>
<dbReference type="GO" id="GO:0003676">
    <property type="term" value="F:nucleic acid binding"/>
    <property type="evidence" value="ECO:0007669"/>
    <property type="project" value="InterPro"/>
</dbReference>
<dbReference type="PROSITE" id="PS50013">
    <property type="entry name" value="CHROMO_2"/>
    <property type="match status" value="1"/>
</dbReference>
<gene>
    <name evidence="3" type="ORF">H310_03254</name>
</gene>
<dbReference type="SUPFAM" id="SSF53098">
    <property type="entry name" value="Ribonuclease H-like"/>
    <property type="match status" value="1"/>
</dbReference>
<dbReference type="InterPro" id="IPR050951">
    <property type="entry name" value="Retrovirus_Pol_polyprotein"/>
</dbReference>
<dbReference type="InterPro" id="IPR023780">
    <property type="entry name" value="Chromo_domain"/>
</dbReference>
<dbReference type="CDD" id="cd00024">
    <property type="entry name" value="CD_CSD"/>
    <property type="match status" value="1"/>
</dbReference>
<dbReference type="SMART" id="SM00298">
    <property type="entry name" value="CHROMO"/>
    <property type="match status" value="1"/>
</dbReference>
<reference evidence="3" key="1">
    <citation type="submission" date="2013-12" db="EMBL/GenBank/DDBJ databases">
        <title>The Genome Sequence of Aphanomyces invadans NJM9701.</title>
        <authorList>
            <consortium name="The Broad Institute Genomics Platform"/>
            <person name="Russ C."/>
            <person name="Tyler B."/>
            <person name="van West P."/>
            <person name="Dieguez-Uribeondo J."/>
            <person name="Young S.K."/>
            <person name="Zeng Q."/>
            <person name="Gargeya S."/>
            <person name="Fitzgerald M."/>
            <person name="Abouelleil A."/>
            <person name="Alvarado L."/>
            <person name="Chapman S.B."/>
            <person name="Gainer-Dewar J."/>
            <person name="Goldberg J."/>
            <person name="Griggs A."/>
            <person name="Gujja S."/>
            <person name="Hansen M."/>
            <person name="Howarth C."/>
            <person name="Imamovic A."/>
            <person name="Ireland A."/>
            <person name="Larimer J."/>
            <person name="McCowan C."/>
            <person name="Murphy C."/>
            <person name="Pearson M."/>
            <person name="Poon T.W."/>
            <person name="Priest M."/>
            <person name="Roberts A."/>
            <person name="Saif S."/>
            <person name="Shea T."/>
            <person name="Sykes S."/>
            <person name="Wortman J."/>
            <person name="Nusbaum C."/>
            <person name="Birren B."/>
        </authorList>
    </citation>
    <scope>NUCLEOTIDE SEQUENCE [LARGE SCALE GENOMIC DNA]</scope>
    <source>
        <strain evidence="3">NJM9701</strain>
    </source>
</reference>
<dbReference type="OrthoDB" id="78260at2759"/>
<sequence>MSWFTLYGCVDTWVTDGGSHFKNEVIEKIRKMVGAHHHITTAYSPWTNGTIEVVNHLVLRAVKALLNEMKLRVDDWPLVLPLVQGALNHQPADRLGGVAPVTAFTGLPAKTPMSGFVHPKTKGVFVVDWLDEDRRQHMAELKTALEDLHRDVAERAEKLRLQARQRRNKKAQVKLANFTIGDFVLVGSIVQNPPKLAIKWRGPFQVLRVVTDFVMEVQELIPPFAVSTHHACRLKMYHEGGREVTEDLVDQISFGDGGFHVERLEKVRKVADGSFQVLVKWLGLEEDESSWEPAKNLLEDIPVVFRKWCESKKQDRTVGAMMKSVGLA</sequence>
<proteinExistence type="predicted"/>
<dbReference type="RefSeq" id="XP_008865269.1">
    <property type="nucleotide sequence ID" value="XM_008867047.1"/>
</dbReference>
<evidence type="ECO:0008006" key="4">
    <source>
        <dbReference type="Google" id="ProtNLM"/>
    </source>
</evidence>
<dbReference type="PANTHER" id="PTHR37984">
    <property type="entry name" value="PROTEIN CBG26694"/>
    <property type="match status" value="1"/>
</dbReference>
<dbReference type="PROSITE" id="PS50994">
    <property type="entry name" value="INTEGRASE"/>
    <property type="match status" value="1"/>
</dbReference>
<name>A0A024UI06_9STRA</name>
<dbReference type="EMBL" id="KI913956">
    <property type="protein sequence ID" value="ETW05492.1"/>
    <property type="molecule type" value="Genomic_DNA"/>
</dbReference>
<dbReference type="InterPro" id="IPR000953">
    <property type="entry name" value="Chromo/chromo_shadow_dom"/>
</dbReference>
<protein>
    <recommendedName>
        <fullName evidence="4">Integrase catalytic domain-containing protein</fullName>
    </recommendedName>
</protein>
<dbReference type="AlphaFoldDB" id="A0A024UI06"/>
<dbReference type="Gene3D" id="2.40.50.40">
    <property type="match status" value="1"/>
</dbReference>
<evidence type="ECO:0000313" key="3">
    <source>
        <dbReference type="EMBL" id="ETW05492.1"/>
    </source>
</evidence>
<dbReference type="InterPro" id="IPR001584">
    <property type="entry name" value="Integrase_cat-core"/>
</dbReference>
<dbReference type="GeneID" id="20080304"/>
<dbReference type="eggNOG" id="KOG0017">
    <property type="taxonomic scope" value="Eukaryota"/>
</dbReference>
<accession>A0A024UI06</accession>
<dbReference type="InterPro" id="IPR036397">
    <property type="entry name" value="RNaseH_sf"/>
</dbReference>
<dbReference type="Pfam" id="PF00385">
    <property type="entry name" value="Chromo"/>
    <property type="match status" value="1"/>
</dbReference>
<organism evidence="3">
    <name type="scientific">Aphanomyces invadans</name>
    <dbReference type="NCBI Taxonomy" id="157072"/>
    <lineage>
        <taxon>Eukaryota</taxon>
        <taxon>Sar</taxon>
        <taxon>Stramenopiles</taxon>
        <taxon>Oomycota</taxon>
        <taxon>Saprolegniomycetes</taxon>
        <taxon>Saprolegniales</taxon>
        <taxon>Verrucalvaceae</taxon>
        <taxon>Aphanomyces</taxon>
    </lineage>
</organism>
<dbReference type="PANTHER" id="PTHR37984:SF5">
    <property type="entry name" value="PROTEIN NYNRIN-LIKE"/>
    <property type="match status" value="1"/>
</dbReference>
<feature type="domain" description="Chromo" evidence="1">
    <location>
        <begin position="259"/>
        <end position="320"/>
    </location>
</feature>
<evidence type="ECO:0000259" key="2">
    <source>
        <dbReference type="PROSITE" id="PS50994"/>
    </source>
</evidence>
<evidence type="ECO:0000259" key="1">
    <source>
        <dbReference type="PROSITE" id="PS50013"/>
    </source>
</evidence>
<dbReference type="SUPFAM" id="SSF54160">
    <property type="entry name" value="Chromo domain-like"/>
    <property type="match status" value="1"/>
</dbReference>
<dbReference type="STRING" id="157072.A0A024UI06"/>
<dbReference type="VEuPathDB" id="FungiDB:H310_03254"/>
<dbReference type="Gene3D" id="3.30.420.10">
    <property type="entry name" value="Ribonuclease H-like superfamily/Ribonuclease H"/>
    <property type="match status" value="1"/>
</dbReference>
<dbReference type="InterPro" id="IPR012337">
    <property type="entry name" value="RNaseH-like_sf"/>
</dbReference>